<evidence type="ECO:0000256" key="2">
    <source>
        <dbReference type="ARBA" id="ARBA00023125"/>
    </source>
</evidence>
<dbReference type="InterPro" id="IPR036388">
    <property type="entry name" value="WH-like_DNA-bd_sf"/>
</dbReference>
<proteinExistence type="predicted"/>
<sequence>MRYIETRLQKPSESPLSPLRRETFDKTSLFTTLTPEERQQIAALAVEKTYAAGETLFFEGTPCEGLHVIGSGSVKILKTSPSGREIMLGVESAPSSVAEVPLFDNGDYPATVTALKDCVIFLVRKEDFRRFCRQHPEVPIKVLALVGRRLRGLVGVIEAVTFGSVRQRLAQALLQAERESDGSVQIPLTHEELALRLGTVREVVSRNLARFQAEGIVRIVKRQIEIADRAALQAEADTEY</sequence>
<dbReference type="Pfam" id="PF13545">
    <property type="entry name" value="HTH_Crp_2"/>
    <property type="match status" value="1"/>
</dbReference>
<dbReference type="InterPro" id="IPR014710">
    <property type="entry name" value="RmlC-like_jellyroll"/>
</dbReference>
<dbReference type="Gene3D" id="2.60.120.10">
    <property type="entry name" value="Jelly Rolls"/>
    <property type="match status" value="1"/>
</dbReference>
<dbReference type="KEGG" id="pfer:IRI77_16605"/>
<dbReference type="CDD" id="cd00038">
    <property type="entry name" value="CAP_ED"/>
    <property type="match status" value="1"/>
</dbReference>
<dbReference type="Pfam" id="PF00027">
    <property type="entry name" value="cNMP_binding"/>
    <property type="match status" value="1"/>
</dbReference>
<dbReference type="PROSITE" id="PS50042">
    <property type="entry name" value="CNMP_BINDING_3"/>
    <property type="match status" value="1"/>
</dbReference>
<feature type="domain" description="Cyclic nucleotide-binding" evidence="4">
    <location>
        <begin position="29"/>
        <end position="131"/>
    </location>
</feature>
<gene>
    <name evidence="6" type="ORF">IRI77_16605</name>
</gene>
<name>A0A7S7NXA4_PALFE</name>
<dbReference type="PROSITE" id="PS51063">
    <property type="entry name" value="HTH_CRP_2"/>
    <property type="match status" value="1"/>
</dbReference>
<keyword evidence="3" id="KW-0804">Transcription</keyword>
<keyword evidence="1" id="KW-0805">Transcription regulation</keyword>
<keyword evidence="2" id="KW-0238">DNA-binding</keyword>
<organism evidence="6 7">
    <name type="scientific">Paludibaculum fermentans</name>
    <dbReference type="NCBI Taxonomy" id="1473598"/>
    <lineage>
        <taxon>Bacteria</taxon>
        <taxon>Pseudomonadati</taxon>
        <taxon>Acidobacteriota</taxon>
        <taxon>Terriglobia</taxon>
        <taxon>Bryobacterales</taxon>
        <taxon>Bryobacteraceae</taxon>
        <taxon>Paludibaculum</taxon>
    </lineage>
</organism>
<dbReference type="PANTHER" id="PTHR24567:SF74">
    <property type="entry name" value="HTH-TYPE TRANSCRIPTIONAL REGULATOR ARCR"/>
    <property type="match status" value="1"/>
</dbReference>
<dbReference type="SUPFAM" id="SSF46785">
    <property type="entry name" value="Winged helix' DNA-binding domain"/>
    <property type="match status" value="1"/>
</dbReference>
<evidence type="ECO:0000313" key="7">
    <source>
        <dbReference type="Proteomes" id="UP000593892"/>
    </source>
</evidence>
<dbReference type="InterPro" id="IPR000595">
    <property type="entry name" value="cNMP-bd_dom"/>
</dbReference>
<dbReference type="InterPro" id="IPR036390">
    <property type="entry name" value="WH_DNA-bd_sf"/>
</dbReference>
<dbReference type="SUPFAM" id="SSF51206">
    <property type="entry name" value="cAMP-binding domain-like"/>
    <property type="match status" value="1"/>
</dbReference>
<dbReference type="SMART" id="SM00100">
    <property type="entry name" value="cNMP"/>
    <property type="match status" value="1"/>
</dbReference>
<dbReference type="Proteomes" id="UP000593892">
    <property type="component" value="Chromosome"/>
</dbReference>
<feature type="domain" description="HTH crp-type" evidence="5">
    <location>
        <begin position="163"/>
        <end position="230"/>
    </location>
</feature>
<dbReference type="GO" id="GO:0003700">
    <property type="term" value="F:DNA-binding transcription factor activity"/>
    <property type="evidence" value="ECO:0007669"/>
    <property type="project" value="TreeGrafter"/>
</dbReference>
<accession>A0A7S7NXA4</accession>
<dbReference type="GO" id="GO:0003677">
    <property type="term" value="F:DNA binding"/>
    <property type="evidence" value="ECO:0007669"/>
    <property type="project" value="UniProtKB-KW"/>
</dbReference>
<evidence type="ECO:0000313" key="6">
    <source>
        <dbReference type="EMBL" id="QOY91502.1"/>
    </source>
</evidence>
<dbReference type="InterPro" id="IPR012318">
    <property type="entry name" value="HTH_CRP"/>
</dbReference>
<protein>
    <submittedName>
        <fullName evidence="6">Crp/Fnr family transcriptional regulator</fullName>
    </submittedName>
</protein>
<dbReference type="InterPro" id="IPR018490">
    <property type="entry name" value="cNMP-bd_dom_sf"/>
</dbReference>
<reference evidence="6 7" key="1">
    <citation type="submission" date="2020-10" db="EMBL/GenBank/DDBJ databases">
        <title>Complete genome sequence of Paludibaculum fermentans P105T, a facultatively anaerobic acidobacterium capable of dissimilatory Fe(III) reduction.</title>
        <authorList>
            <person name="Dedysh S.N."/>
            <person name="Beletsky A.V."/>
            <person name="Kulichevskaya I.S."/>
            <person name="Mardanov A.V."/>
            <person name="Ravin N.V."/>
        </authorList>
    </citation>
    <scope>NUCLEOTIDE SEQUENCE [LARGE SCALE GENOMIC DNA]</scope>
    <source>
        <strain evidence="6 7">P105</strain>
    </source>
</reference>
<dbReference type="SMART" id="SM00419">
    <property type="entry name" value="HTH_CRP"/>
    <property type="match status" value="1"/>
</dbReference>
<evidence type="ECO:0000259" key="4">
    <source>
        <dbReference type="PROSITE" id="PS50042"/>
    </source>
</evidence>
<evidence type="ECO:0000256" key="1">
    <source>
        <dbReference type="ARBA" id="ARBA00023015"/>
    </source>
</evidence>
<dbReference type="PRINTS" id="PR00034">
    <property type="entry name" value="HTHCRP"/>
</dbReference>
<evidence type="ECO:0000256" key="3">
    <source>
        <dbReference type="ARBA" id="ARBA00023163"/>
    </source>
</evidence>
<keyword evidence="7" id="KW-1185">Reference proteome</keyword>
<dbReference type="AlphaFoldDB" id="A0A7S7NXA4"/>
<dbReference type="GO" id="GO:0005829">
    <property type="term" value="C:cytosol"/>
    <property type="evidence" value="ECO:0007669"/>
    <property type="project" value="TreeGrafter"/>
</dbReference>
<dbReference type="Gene3D" id="1.10.10.10">
    <property type="entry name" value="Winged helix-like DNA-binding domain superfamily/Winged helix DNA-binding domain"/>
    <property type="match status" value="1"/>
</dbReference>
<evidence type="ECO:0000259" key="5">
    <source>
        <dbReference type="PROSITE" id="PS51063"/>
    </source>
</evidence>
<dbReference type="EMBL" id="CP063849">
    <property type="protein sequence ID" value="QOY91502.1"/>
    <property type="molecule type" value="Genomic_DNA"/>
</dbReference>
<dbReference type="InterPro" id="IPR050397">
    <property type="entry name" value="Env_Response_Regulators"/>
</dbReference>
<dbReference type="PANTHER" id="PTHR24567">
    <property type="entry name" value="CRP FAMILY TRANSCRIPTIONAL REGULATORY PROTEIN"/>
    <property type="match status" value="1"/>
</dbReference>